<sequence>MYLRKLFLICTASSLGLFLAPLKTNADTISDYYRQSNFAATLVQIERWNSYTPRQKQLSRKIGEIANAYYQKTGKHLPITTQSIRIIMKSLSANPEEAAFIRDRMMANSNAQAVIPRVDRLINRTRNFLGCLNTGGSGCIP</sequence>
<comment type="caution">
    <text evidence="2">The sequence shown here is derived from an EMBL/GenBank/DDBJ whole genome shotgun (WGS) entry which is preliminary data.</text>
</comment>
<proteinExistence type="predicted"/>
<dbReference type="OrthoDB" id="9886544at2"/>
<dbReference type="EMBL" id="ANNX02000045">
    <property type="protein sequence ID" value="KYC37711.1"/>
    <property type="molecule type" value="Genomic_DNA"/>
</dbReference>
<organism evidence="2 3">
    <name type="scientific">Scytonema hofmannii PCC 7110</name>
    <dbReference type="NCBI Taxonomy" id="128403"/>
    <lineage>
        <taxon>Bacteria</taxon>
        <taxon>Bacillati</taxon>
        <taxon>Cyanobacteriota</taxon>
        <taxon>Cyanophyceae</taxon>
        <taxon>Nostocales</taxon>
        <taxon>Scytonemataceae</taxon>
        <taxon>Scytonema</taxon>
    </lineage>
</organism>
<dbReference type="STRING" id="128403.WA1_04115"/>
<dbReference type="RefSeq" id="WP_017743332.1">
    <property type="nucleotide sequence ID" value="NZ_KQ976354.1"/>
</dbReference>
<dbReference type="Proteomes" id="UP000076925">
    <property type="component" value="Unassembled WGS sequence"/>
</dbReference>
<gene>
    <name evidence="2" type="ORF">WA1_04115</name>
</gene>
<keyword evidence="3" id="KW-1185">Reference proteome</keyword>
<dbReference type="AlphaFoldDB" id="A0A139WZ35"/>
<evidence type="ECO:0008006" key="4">
    <source>
        <dbReference type="Google" id="ProtNLM"/>
    </source>
</evidence>
<feature type="chain" id="PRO_5007300495" description="DUF4168 domain-containing protein" evidence="1">
    <location>
        <begin position="27"/>
        <end position="141"/>
    </location>
</feature>
<evidence type="ECO:0000313" key="3">
    <source>
        <dbReference type="Proteomes" id="UP000076925"/>
    </source>
</evidence>
<reference evidence="2 3" key="1">
    <citation type="journal article" date="2013" name="Genome Biol. Evol.">
        <title>Genomes of Stigonematalean cyanobacteria (subsection V) and the evolution of oxygenic photosynthesis from prokaryotes to plastids.</title>
        <authorList>
            <person name="Dagan T."/>
            <person name="Roettger M."/>
            <person name="Stucken K."/>
            <person name="Landan G."/>
            <person name="Koch R."/>
            <person name="Major P."/>
            <person name="Gould S.B."/>
            <person name="Goremykin V.V."/>
            <person name="Rippka R."/>
            <person name="Tandeau de Marsac N."/>
            <person name="Gugger M."/>
            <person name="Lockhart P.J."/>
            <person name="Allen J.F."/>
            <person name="Brune I."/>
            <person name="Maus I."/>
            <person name="Puhler A."/>
            <person name="Martin W.F."/>
        </authorList>
    </citation>
    <scope>NUCLEOTIDE SEQUENCE [LARGE SCALE GENOMIC DNA]</scope>
    <source>
        <strain evidence="2 3">PCC 7110</strain>
    </source>
</reference>
<accession>A0A139WZ35</accession>
<name>A0A139WZ35_9CYAN</name>
<protein>
    <recommendedName>
        <fullName evidence="4">DUF4168 domain-containing protein</fullName>
    </recommendedName>
</protein>
<feature type="signal peptide" evidence="1">
    <location>
        <begin position="1"/>
        <end position="26"/>
    </location>
</feature>
<keyword evidence="1" id="KW-0732">Signal</keyword>
<evidence type="ECO:0000256" key="1">
    <source>
        <dbReference type="SAM" id="SignalP"/>
    </source>
</evidence>
<evidence type="ECO:0000313" key="2">
    <source>
        <dbReference type="EMBL" id="KYC37711.1"/>
    </source>
</evidence>